<gene>
    <name evidence="1" type="ORF">GCM10011391_27950</name>
</gene>
<dbReference type="AlphaFoldDB" id="A0A8J2YK71"/>
<name>A0A8J2YK71_9BACL</name>
<proteinExistence type="predicted"/>
<reference evidence="1" key="1">
    <citation type="journal article" date="2014" name="Int. J. Syst. Evol. Microbiol.">
        <title>Complete genome sequence of Corynebacterium casei LMG S-19264T (=DSM 44701T), isolated from a smear-ripened cheese.</title>
        <authorList>
            <consortium name="US DOE Joint Genome Institute (JGI-PGF)"/>
            <person name="Walter F."/>
            <person name="Albersmeier A."/>
            <person name="Kalinowski J."/>
            <person name="Ruckert C."/>
        </authorList>
    </citation>
    <scope>NUCLEOTIDE SEQUENCE</scope>
    <source>
        <strain evidence="1">CGMCC 1.15371</strain>
    </source>
</reference>
<reference evidence="1" key="2">
    <citation type="submission" date="2020-09" db="EMBL/GenBank/DDBJ databases">
        <authorList>
            <person name="Sun Q."/>
            <person name="Zhou Y."/>
        </authorList>
    </citation>
    <scope>NUCLEOTIDE SEQUENCE</scope>
    <source>
        <strain evidence="1">CGMCC 1.15371</strain>
    </source>
</reference>
<accession>A0A8J2YK71</accession>
<sequence length="148" mass="17478">MKIEIENGKLQQSIDYLFTLKLSRKQSRARRHLIDQLKERKKRVDADRMELINEYSKKDSEGNPVVENNIYIMKDQEAFNEAINELNEEKMVIEGGDNREMIRTVRRVLRKLIDDEVEYEGIPSETFDYLCDQFKADEDNGGEEGEDK</sequence>
<comment type="caution">
    <text evidence="1">The sequence shown here is derived from an EMBL/GenBank/DDBJ whole genome shotgun (WGS) entry which is preliminary data.</text>
</comment>
<dbReference type="EMBL" id="BMIR01000014">
    <property type="protein sequence ID" value="GGE47549.1"/>
    <property type="molecule type" value="Genomic_DNA"/>
</dbReference>
<organism evidence="1 2">
    <name type="scientific">Pullulanibacillus camelliae</name>
    <dbReference type="NCBI Taxonomy" id="1707096"/>
    <lineage>
        <taxon>Bacteria</taxon>
        <taxon>Bacillati</taxon>
        <taxon>Bacillota</taxon>
        <taxon>Bacilli</taxon>
        <taxon>Bacillales</taxon>
        <taxon>Sporolactobacillaceae</taxon>
        <taxon>Pullulanibacillus</taxon>
    </lineage>
</organism>
<evidence type="ECO:0000313" key="2">
    <source>
        <dbReference type="Proteomes" id="UP000628775"/>
    </source>
</evidence>
<dbReference type="Proteomes" id="UP000628775">
    <property type="component" value="Unassembled WGS sequence"/>
</dbReference>
<evidence type="ECO:0000313" key="1">
    <source>
        <dbReference type="EMBL" id="GGE47549.1"/>
    </source>
</evidence>
<keyword evidence="2" id="KW-1185">Reference proteome</keyword>
<dbReference type="RefSeq" id="WP_188695338.1">
    <property type="nucleotide sequence ID" value="NZ_BMIR01000014.1"/>
</dbReference>
<protein>
    <submittedName>
        <fullName evidence="1">Uncharacterized protein</fullName>
    </submittedName>
</protein>